<protein>
    <submittedName>
        <fullName evidence="1">RCG31905</fullName>
    </submittedName>
</protein>
<accession>A6JNZ3</accession>
<dbReference type="Proteomes" id="UP000234681">
    <property type="component" value="Chromosome 8"/>
</dbReference>
<name>A6JNZ3_RAT</name>
<dbReference type="AlphaFoldDB" id="A6JNZ3"/>
<gene>
    <name evidence="1" type="ORF">rCG_31905</name>
</gene>
<proteinExistence type="predicted"/>
<evidence type="ECO:0000313" key="1">
    <source>
        <dbReference type="EMBL" id="EDL78223.1"/>
    </source>
</evidence>
<sequence length="34" mass="3710">MPHGRVHEVAGPTQHIAHTVLILKILGAEDTRVL</sequence>
<reference evidence="1 2" key="1">
    <citation type="submission" date="2005-09" db="EMBL/GenBank/DDBJ databases">
        <authorList>
            <person name="Mural R.J."/>
            <person name="Li P.W."/>
            <person name="Adams M.D."/>
            <person name="Amanatides P.G."/>
            <person name="Baden-Tillson H."/>
            <person name="Barnstead M."/>
            <person name="Chin S.H."/>
            <person name="Dew I."/>
            <person name="Evans C.A."/>
            <person name="Ferriera S."/>
            <person name="Flanigan M."/>
            <person name="Fosler C."/>
            <person name="Glodek A."/>
            <person name="Gu Z."/>
            <person name="Holt R.A."/>
            <person name="Jennings D."/>
            <person name="Kraft C.L."/>
            <person name="Lu F."/>
            <person name="Nguyen T."/>
            <person name="Nusskern D.R."/>
            <person name="Pfannkoch C.M."/>
            <person name="Sitter C."/>
            <person name="Sutton G.G."/>
            <person name="Venter J.C."/>
            <person name="Wang Z."/>
            <person name="Woodage T."/>
            <person name="Zheng X.H."/>
            <person name="Zhong F."/>
        </authorList>
    </citation>
    <scope>NUCLEOTIDE SEQUENCE [LARGE SCALE GENOMIC DNA]</scope>
    <source>
        <strain>BN</strain>
        <strain evidence="2">Sprague-Dawley</strain>
    </source>
</reference>
<organism evidence="1 2">
    <name type="scientific">Rattus norvegicus</name>
    <name type="common">Rat</name>
    <dbReference type="NCBI Taxonomy" id="10116"/>
    <lineage>
        <taxon>Eukaryota</taxon>
        <taxon>Metazoa</taxon>
        <taxon>Chordata</taxon>
        <taxon>Craniata</taxon>
        <taxon>Vertebrata</taxon>
        <taxon>Euteleostomi</taxon>
        <taxon>Mammalia</taxon>
        <taxon>Eutheria</taxon>
        <taxon>Euarchontoglires</taxon>
        <taxon>Glires</taxon>
        <taxon>Rodentia</taxon>
        <taxon>Myomorpha</taxon>
        <taxon>Muroidea</taxon>
        <taxon>Muridae</taxon>
        <taxon>Murinae</taxon>
        <taxon>Rattus</taxon>
    </lineage>
</organism>
<evidence type="ECO:0000313" key="2">
    <source>
        <dbReference type="Proteomes" id="UP000234681"/>
    </source>
</evidence>
<dbReference type="EMBL" id="CH473993">
    <property type="protein sequence ID" value="EDL78223.1"/>
    <property type="molecule type" value="Genomic_DNA"/>
</dbReference>